<proteinExistence type="predicted"/>
<keyword evidence="2 3" id="KW-0040">ANK repeat</keyword>
<dbReference type="EMBL" id="JBFTWV010000013">
    <property type="protein sequence ID" value="KAL2798369.1"/>
    <property type="molecule type" value="Genomic_DNA"/>
</dbReference>
<protein>
    <recommendedName>
        <fullName evidence="6">Ankyrin repeat-containing protein</fullName>
    </recommendedName>
</protein>
<sequence>MHWDDLPDEIHQLIFEHVAPNLVIATWKKQNLQNIFLVSKSWNELLREALIQKNTVEEIITEAQASPGLVLGSLHRTVHREHLQLTQTKQRERTQHRLNTLLITCTTPTPYPAAISYLLSLGADPSTTDKGVPLLSLAMVTSNLDAVRALLEYNPRLEDMCTPGSYEKQLRSNTPLGYAILTGNVEIAEALLKAGANLEIKVSWYHGHEDPLKFVSFFGGSEMVKMARVLLDNGGVDLWRGKRREETESDEHPLGYAVDCGNVQIAQLFLEKGLRAQDEEDTKRVVGLAQSEEMRALLKGYFPEI</sequence>
<evidence type="ECO:0000313" key="4">
    <source>
        <dbReference type="EMBL" id="KAL2798369.1"/>
    </source>
</evidence>
<evidence type="ECO:0000256" key="3">
    <source>
        <dbReference type="PROSITE-ProRule" id="PRU00023"/>
    </source>
</evidence>
<dbReference type="InterPro" id="IPR036770">
    <property type="entry name" value="Ankyrin_rpt-contain_sf"/>
</dbReference>
<dbReference type="Gene3D" id="1.25.40.20">
    <property type="entry name" value="Ankyrin repeat-containing domain"/>
    <property type="match status" value="1"/>
</dbReference>
<feature type="repeat" description="ANK" evidence="3">
    <location>
        <begin position="171"/>
        <end position="203"/>
    </location>
</feature>
<dbReference type="InterPro" id="IPR002110">
    <property type="entry name" value="Ankyrin_rpt"/>
</dbReference>
<dbReference type="PANTHER" id="PTHR24198:SF165">
    <property type="entry name" value="ANKYRIN REPEAT-CONTAINING PROTEIN-RELATED"/>
    <property type="match status" value="1"/>
</dbReference>
<organism evidence="4 5">
    <name type="scientific">Aspergillus keveii</name>
    <dbReference type="NCBI Taxonomy" id="714993"/>
    <lineage>
        <taxon>Eukaryota</taxon>
        <taxon>Fungi</taxon>
        <taxon>Dikarya</taxon>
        <taxon>Ascomycota</taxon>
        <taxon>Pezizomycotina</taxon>
        <taxon>Eurotiomycetes</taxon>
        <taxon>Eurotiomycetidae</taxon>
        <taxon>Eurotiales</taxon>
        <taxon>Aspergillaceae</taxon>
        <taxon>Aspergillus</taxon>
        <taxon>Aspergillus subgen. Nidulantes</taxon>
    </lineage>
</organism>
<accession>A0ABR4GH34</accession>
<dbReference type="SUPFAM" id="SSF48403">
    <property type="entry name" value="Ankyrin repeat"/>
    <property type="match status" value="1"/>
</dbReference>
<evidence type="ECO:0000256" key="2">
    <source>
        <dbReference type="ARBA" id="ARBA00023043"/>
    </source>
</evidence>
<dbReference type="Proteomes" id="UP001610563">
    <property type="component" value="Unassembled WGS sequence"/>
</dbReference>
<name>A0ABR4GH34_9EURO</name>
<reference evidence="4 5" key="1">
    <citation type="submission" date="2024-07" db="EMBL/GenBank/DDBJ databases">
        <title>Section-level genome sequencing and comparative genomics of Aspergillus sections Usti and Cavernicolus.</title>
        <authorList>
            <consortium name="Lawrence Berkeley National Laboratory"/>
            <person name="Nybo J.L."/>
            <person name="Vesth T.C."/>
            <person name="Theobald S."/>
            <person name="Frisvad J.C."/>
            <person name="Larsen T.O."/>
            <person name="Kjaerboelling I."/>
            <person name="Rothschild-Mancinelli K."/>
            <person name="Lyhne E.K."/>
            <person name="Kogle M.E."/>
            <person name="Barry K."/>
            <person name="Clum A."/>
            <person name="Na H."/>
            <person name="Ledsgaard L."/>
            <person name="Lin J."/>
            <person name="Lipzen A."/>
            <person name="Kuo A."/>
            <person name="Riley R."/>
            <person name="Mondo S."/>
            <person name="Labutti K."/>
            <person name="Haridas S."/>
            <person name="Pangalinan J."/>
            <person name="Salamov A.A."/>
            <person name="Simmons B.A."/>
            <person name="Magnuson J.K."/>
            <person name="Chen J."/>
            <person name="Drula E."/>
            <person name="Henrissat B."/>
            <person name="Wiebenga A."/>
            <person name="Lubbers R.J."/>
            <person name="Gomes A.C."/>
            <person name="Makela M.R."/>
            <person name="Stajich J."/>
            <person name="Grigoriev I.V."/>
            <person name="Mortensen U.H."/>
            <person name="De Vries R.P."/>
            <person name="Baker S.E."/>
            <person name="Andersen M.R."/>
        </authorList>
    </citation>
    <scope>NUCLEOTIDE SEQUENCE [LARGE SCALE GENOMIC DNA]</scope>
    <source>
        <strain evidence="4 5">CBS 209.92</strain>
    </source>
</reference>
<dbReference type="PROSITE" id="PS50297">
    <property type="entry name" value="ANK_REP_REGION"/>
    <property type="match status" value="1"/>
</dbReference>
<dbReference type="PROSITE" id="PS50088">
    <property type="entry name" value="ANK_REPEAT"/>
    <property type="match status" value="1"/>
</dbReference>
<keyword evidence="5" id="KW-1185">Reference proteome</keyword>
<dbReference type="PANTHER" id="PTHR24198">
    <property type="entry name" value="ANKYRIN REPEAT AND PROTEIN KINASE DOMAIN-CONTAINING PROTEIN"/>
    <property type="match status" value="1"/>
</dbReference>
<dbReference type="Pfam" id="PF12796">
    <property type="entry name" value="Ank_2"/>
    <property type="match status" value="1"/>
</dbReference>
<dbReference type="SMART" id="SM00248">
    <property type="entry name" value="ANK"/>
    <property type="match status" value="3"/>
</dbReference>
<evidence type="ECO:0000256" key="1">
    <source>
        <dbReference type="ARBA" id="ARBA00022737"/>
    </source>
</evidence>
<gene>
    <name evidence="4" type="ORF">BJX66DRAFT_334073</name>
</gene>
<evidence type="ECO:0000313" key="5">
    <source>
        <dbReference type="Proteomes" id="UP001610563"/>
    </source>
</evidence>
<comment type="caution">
    <text evidence="4">The sequence shown here is derived from an EMBL/GenBank/DDBJ whole genome shotgun (WGS) entry which is preliminary data.</text>
</comment>
<evidence type="ECO:0008006" key="6">
    <source>
        <dbReference type="Google" id="ProtNLM"/>
    </source>
</evidence>
<keyword evidence="1" id="KW-0677">Repeat</keyword>